<accession>H1V408</accession>
<dbReference type="Proteomes" id="UP000007174">
    <property type="component" value="Unassembled WGS sequence"/>
</dbReference>
<feature type="region of interest" description="Disordered" evidence="1">
    <location>
        <begin position="192"/>
        <end position="213"/>
    </location>
</feature>
<organism evidence="2 3">
    <name type="scientific">Colletotrichum higginsianum (strain IMI 349063)</name>
    <name type="common">Crucifer anthracnose fungus</name>
    <dbReference type="NCBI Taxonomy" id="759273"/>
    <lineage>
        <taxon>Eukaryota</taxon>
        <taxon>Fungi</taxon>
        <taxon>Dikarya</taxon>
        <taxon>Ascomycota</taxon>
        <taxon>Pezizomycotina</taxon>
        <taxon>Sordariomycetes</taxon>
        <taxon>Hypocreomycetidae</taxon>
        <taxon>Glomerellales</taxon>
        <taxon>Glomerellaceae</taxon>
        <taxon>Colletotrichum</taxon>
        <taxon>Colletotrichum destructivum species complex</taxon>
    </lineage>
</organism>
<reference evidence="3" key="1">
    <citation type="journal article" date="2012" name="Nat. Genet.">
        <title>Lifestyle transitions in plant pathogenic Colletotrichum fungi deciphered by genome and transcriptome analyses.</title>
        <authorList>
            <person name="O'Connell R.J."/>
            <person name="Thon M.R."/>
            <person name="Hacquard S."/>
            <person name="Amyotte S.G."/>
            <person name="Kleemann J."/>
            <person name="Torres M.F."/>
            <person name="Damm U."/>
            <person name="Buiate E.A."/>
            <person name="Epstein L."/>
            <person name="Alkan N."/>
            <person name="Altmueller J."/>
            <person name="Alvarado-Balderrama L."/>
            <person name="Bauser C.A."/>
            <person name="Becker C."/>
            <person name="Birren B.W."/>
            <person name="Chen Z."/>
            <person name="Choi J."/>
            <person name="Crouch J.A."/>
            <person name="Duvick J.P."/>
            <person name="Farman M.A."/>
            <person name="Gan P."/>
            <person name="Heiman D."/>
            <person name="Henrissat B."/>
            <person name="Howard R.J."/>
            <person name="Kabbage M."/>
            <person name="Koch C."/>
            <person name="Kracher B."/>
            <person name="Kubo Y."/>
            <person name="Law A.D."/>
            <person name="Lebrun M.-H."/>
            <person name="Lee Y.-H."/>
            <person name="Miyara I."/>
            <person name="Moore N."/>
            <person name="Neumann U."/>
            <person name="Nordstroem K."/>
            <person name="Panaccione D.G."/>
            <person name="Panstruga R."/>
            <person name="Place M."/>
            <person name="Proctor R.H."/>
            <person name="Prusky D."/>
            <person name="Rech G."/>
            <person name="Reinhardt R."/>
            <person name="Rollins J.A."/>
            <person name="Rounsley S."/>
            <person name="Schardl C.L."/>
            <person name="Schwartz D.C."/>
            <person name="Shenoy N."/>
            <person name="Shirasu K."/>
            <person name="Sikhakolli U.R."/>
            <person name="Stueber K."/>
            <person name="Sukno S.A."/>
            <person name="Sweigard J.A."/>
            <person name="Takano Y."/>
            <person name="Takahara H."/>
            <person name="Trail F."/>
            <person name="van der Does H.C."/>
            <person name="Voll L.M."/>
            <person name="Will I."/>
            <person name="Young S."/>
            <person name="Zeng Q."/>
            <person name="Zhang J."/>
            <person name="Zhou S."/>
            <person name="Dickman M.B."/>
            <person name="Schulze-Lefert P."/>
            <person name="Ver Loren van Themaat E."/>
            <person name="Ma L.-J."/>
            <person name="Vaillancourt L.J."/>
        </authorList>
    </citation>
    <scope>NUCLEOTIDE SEQUENCE [LARGE SCALE GENOMIC DNA]</scope>
    <source>
        <strain evidence="3">IMI 349063</strain>
    </source>
</reference>
<name>H1V408_COLHI</name>
<dbReference type="eggNOG" id="ENOG502T4KS">
    <property type="taxonomic scope" value="Eukaryota"/>
</dbReference>
<dbReference type="EMBL" id="CACQ02001346">
    <property type="protein sequence ID" value="CCF34960.1"/>
    <property type="molecule type" value="Genomic_DNA"/>
</dbReference>
<evidence type="ECO:0000313" key="3">
    <source>
        <dbReference type="Proteomes" id="UP000007174"/>
    </source>
</evidence>
<evidence type="ECO:0000313" key="2">
    <source>
        <dbReference type="EMBL" id="CCF34960.1"/>
    </source>
</evidence>
<dbReference type="VEuPathDB" id="FungiDB:CH63R_14454"/>
<gene>
    <name evidence="2" type="ORF">CH063_00188</name>
</gene>
<dbReference type="HOGENOM" id="CLU_1170573_0_0_1"/>
<proteinExistence type="predicted"/>
<evidence type="ECO:0000256" key="1">
    <source>
        <dbReference type="SAM" id="MobiDB-lite"/>
    </source>
</evidence>
<sequence>MAEPAVDDSVRSDADGEHDCPFLYSEVDHRRFTPEKPYCFALQGSVDELTWAGVLDDPLSAQQAHLQSVREAGSWYKPAVFVIAEYNTEFVLVAQDYLRRLELPSSAKVRLWWPADDGNTLFRAHLLRQFKSGKTRLDAIMQTAGGYDLETHLRWLPGCDRETANLIYLASPRAILECRTLRDRLSKEAKAVLAQEDEDRAAPRPPAQAEGRRRQAFKILVGGSGAWILTQMPVASK</sequence>
<dbReference type="AlphaFoldDB" id="H1V408"/>
<protein>
    <submittedName>
        <fullName evidence="2">Uncharacterized protein</fullName>
    </submittedName>
</protein>